<gene>
    <name evidence="3" type="primary">Glyatl3_1</name>
    <name evidence="3" type="ORF">SYRPAR_R08354</name>
</gene>
<feature type="domain" description="Glycine N-acyltransferase N-terminal" evidence="2">
    <location>
        <begin position="116"/>
        <end position="154"/>
    </location>
</feature>
<dbReference type="PANTHER" id="PTHR15298:SF1">
    <property type="entry name" value="GLYCINE N-ACYLTRANSFERASE-LIKE PROTEIN"/>
    <property type="match status" value="1"/>
</dbReference>
<name>A0A7L3BD66_9AVES</name>
<organism evidence="3 4">
    <name type="scientific">Syrrhaptes paradoxus</name>
    <name type="common">Pallas's sandgrouse</name>
    <dbReference type="NCBI Taxonomy" id="302527"/>
    <lineage>
        <taxon>Eukaryota</taxon>
        <taxon>Metazoa</taxon>
        <taxon>Chordata</taxon>
        <taxon>Craniata</taxon>
        <taxon>Vertebrata</taxon>
        <taxon>Euteleostomi</taxon>
        <taxon>Archelosauria</taxon>
        <taxon>Archosauria</taxon>
        <taxon>Dinosauria</taxon>
        <taxon>Saurischia</taxon>
        <taxon>Theropoda</taxon>
        <taxon>Coelurosauria</taxon>
        <taxon>Aves</taxon>
        <taxon>Neognathae</taxon>
        <taxon>Neoaves</taxon>
        <taxon>Columbimorphae</taxon>
        <taxon>Pterocliformes</taxon>
        <taxon>Pteroclidae</taxon>
        <taxon>Syrrhaptes</taxon>
    </lineage>
</organism>
<evidence type="ECO:0000256" key="1">
    <source>
        <dbReference type="RuleBase" id="RU368002"/>
    </source>
</evidence>
<proteinExistence type="inferred from homology"/>
<reference evidence="3 4" key="1">
    <citation type="submission" date="2019-09" db="EMBL/GenBank/DDBJ databases">
        <title>Bird 10,000 Genomes (B10K) Project - Family phase.</title>
        <authorList>
            <person name="Zhang G."/>
        </authorList>
    </citation>
    <scope>NUCLEOTIDE SEQUENCE [LARGE SCALE GENOMIC DNA]</scope>
    <source>
        <strain evidence="3">B10K-DU-003-42</strain>
        <tissue evidence="3">Mixed tissue sample</tissue>
    </source>
</reference>
<dbReference type="InterPro" id="IPR016181">
    <property type="entry name" value="Acyl_CoA_acyltransferase"/>
</dbReference>
<keyword evidence="1" id="KW-0012">Acyltransferase</keyword>
<dbReference type="Proteomes" id="UP000536260">
    <property type="component" value="Unassembled WGS sequence"/>
</dbReference>
<dbReference type="EC" id="2.3.1.-" evidence="1"/>
<dbReference type="GO" id="GO:0047961">
    <property type="term" value="F:glycine N-acyltransferase activity"/>
    <property type="evidence" value="ECO:0007669"/>
    <property type="project" value="InterPro"/>
</dbReference>
<dbReference type="EMBL" id="VZTO01025234">
    <property type="protein sequence ID" value="NXT28976.1"/>
    <property type="molecule type" value="Genomic_DNA"/>
</dbReference>
<evidence type="ECO:0000259" key="2">
    <source>
        <dbReference type="Pfam" id="PF06021"/>
    </source>
</evidence>
<keyword evidence="4" id="KW-1185">Reference proteome</keyword>
<keyword evidence="1" id="KW-0808">Transferase</keyword>
<feature type="non-terminal residue" evidence="3">
    <location>
        <position position="1"/>
    </location>
</feature>
<feature type="domain" description="Glycine N-acyltransferase N-terminal" evidence="2">
    <location>
        <begin position="1"/>
        <end position="65"/>
    </location>
</feature>
<dbReference type="GO" id="GO:0005739">
    <property type="term" value="C:mitochondrion"/>
    <property type="evidence" value="ECO:0007669"/>
    <property type="project" value="InterPro"/>
</dbReference>
<feature type="non-terminal residue" evidence="3">
    <location>
        <position position="212"/>
    </location>
</feature>
<dbReference type="Pfam" id="PF06021">
    <property type="entry name" value="Gly_acyl_tr_N"/>
    <property type="match status" value="2"/>
</dbReference>
<sequence>MLILTCPAQLQRLEGVLRRSLPIALPAYGAVLNINRGNPGGFEVAVDTWPEFGALLTRRREEVAAGDVGGTGRGHGVGTRNWRCWGHWEVLVEGTGGAGGHCRQELGYWGYWLAPGVRVGSLSPSHLDLLNETWAYGGNARSRRYLEEVLGRYPHLCLQDGDGTPLCWVLSDPFGAGSHGYTVPAQRRRGLMVAALVLTARRAHARGFPVFG</sequence>
<protein>
    <recommendedName>
        <fullName evidence="1">Glycine N-acyltransferase-like protein</fullName>
        <ecNumber evidence="1">2.3.1.-</ecNumber>
    </recommendedName>
</protein>
<dbReference type="PANTHER" id="PTHR15298">
    <property type="entry name" value="L-COA N-ACYLTRANSFERASE-RELATED"/>
    <property type="match status" value="1"/>
</dbReference>
<comment type="similarity">
    <text evidence="1">Belongs to the glycine N-acyltransferase family.</text>
</comment>
<comment type="caution">
    <text evidence="3">The sequence shown here is derived from an EMBL/GenBank/DDBJ whole genome shotgun (WGS) entry which is preliminary data.</text>
</comment>
<dbReference type="InterPro" id="IPR015938">
    <property type="entry name" value="Glycine_N-acyltransferase_N"/>
</dbReference>
<dbReference type="SUPFAM" id="SSF55729">
    <property type="entry name" value="Acyl-CoA N-acyltransferases (Nat)"/>
    <property type="match status" value="1"/>
</dbReference>
<evidence type="ECO:0000313" key="3">
    <source>
        <dbReference type="EMBL" id="NXT28976.1"/>
    </source>
</evidence>
<dbReference type="InterPro" id="IPR010313">
    <property type="entry name" value="Glycine_N-acyltransferase"/>
</dbReference>
<accession>A0A7L3BD66</accession>
<dbReference type="AlphaFoldDB" id="A0A7L3BD66"/>
<dbReference type="Gene3D" id="3.40.630.30">
    <property type="match status" value="1"/>
</dbReference>
<evidence type="ECO:0000313" key="4">
    <source>
        <dbReference type="Proteomes" id="UP000536260"/>
    </source>
</evidence>